<accession>A0A3R1B7P2</accession>
<dbReference type="Proteomes" id="UP000885348">
    <property type="component" value="Unassembled WGS sequence"/>
</dbReference>
<proteinExistence type="predicted"/>
<gene>
    <name evidence="1" type="ORF">D7N80_23530</name>
</gene>
<sequence>MSESAMIKNNSKKHKVKKRANPAASFIMMGLIMVAGSGRVCADTEAHFVSPDTSTPFTLPGKNVAIVVCPTFGGGNWGLHYTELTLQSDCQMNRCSGRLQGTNHQYFGSLSRASSAQKLYELGVKGYHFPKSITPEMVSNGEDMLIGNYMGNLEVISSDLGSQYTLPMQPGAHTVRLTASVDHMFSLAALVRMGCVIGTS</sequence>
<protein>
    <submittedName>
        <fullName evidence="1">Uncharacterized protein</fullName>
    </submittedName>
</protein>
<comment type="caution">
    <text evidence="1">The sequence shown here is derived from an EMBL/GenBank/DDBJ whole genome shotgun (WGS) entry which is preliminary data.</text>
</comment>
<reference evidence="1" key="1">
    <citation type="submission" date="2018-09" db="EMBL/GenBank/DDBJ databases">
        <authorList>
            <person name="Ashton P.M."/>
            <person name="Dallman T."/>
            <person name="Nair S."/>
            <person name="De Pinna E."/>
            <person name="Peters T."/>
            <person name="Grant K."/>
        </authorList>
    </citation>
    <scope>NUCLEOTIDE SEQUENCE [LARGE SCALE GENOMIC DNA]</scope>
    <source>
        <strain evidence="1">598938</strain>
    </source>
</reference>
<dbReference type="EMBL" id="RVVJ01000036">
    <property type="protein sequence ID" value="MML56195.1"/>
    <property type="molecule type" value="Genomic_DNA"/>
</dbReference>
<evidence type="ECO:0000313" key="1">
    <source>
        <dbReference type="EMBL" id="MML56195.1"/>
    </source>
</evidence>
<organism evidence="1">
    <name type="scientific">Salmonella enterica I</name>
    <dbReference type="NCBI Taxonomy" id="59201"/>
    <lineage>
        <taxon>Bacteria</taxon>
        <taxon>Pseudomonadati</taxon>
        <taxon>Pseudomonadota</taxon>
        <taxon>Gammaproteobacteria</taxon>
        <taxon>Enterobacterales</taxon>
        <taxon>Enterobacteriaceae</taxon>
        <taxon>Salmonella</taxon>
    </lineage>
</organism>
<name>A0A3R1B7P2_SALET</name>
<dbReference type="AlphaFoldDB" id="A0A3R1B7P2"/>